<keyword evidence="3" id="KW-1185">Reference proteome</keyword>
<dbReference type="AlphaFoldDB" id="A0A9P6RV09"/>
<dbReference type="PANTHER" id="PTHR42951">
    <property type="entry name" value="METALLO-BETA-LACTAMASE DOMAIN-CONTAINING"/>
    <property type="match status" value="1"/>
</dbReference>
<organism evidence="2 3">
    <name type="scientific">Dissophora globulifera</name>
    <dbReference type="NCBI Taxonomy" id="979702"/>
    <lineage>
        <taxon>Eukaryota</taxon>
        <taxon>Fungi</taxon>
        <taxon>Fungi incertae sedis</taxon>
        <taxon>Mucoromycota</taxon>
        <taxon>Mortierellomycotina</taxon>
        <taxon>Mortierellomycetes</taxon>
        <taxon>Mortierellales</taxon>
        <taxon>Mortierellaceae</taxon>
        <taxon>Dissophora</taxon>
    </lineage>
</organism>
<dbReference type="PANTHER" id="PTHR42951:SF4">
    <property type="entry name" value="ACYL-COENZYME A THIOESTERASE MBLAC2"/>
    <property type="match status" value="1"/>
</dbReference>
<proteinExistence type="predicted"/>
<dbReference type="InterPro" id="IPR050855">
    <property type="entry name" value="NDM-1-like"/>
</dbReference>
<dbReference type="EMBL" id="JAAAIP010000039">
    <property type="protein sequence ID" value="KAG0328199.1"/>
    <property type="molecule type" value="Genomic_DNA"/>
</dbReference>
<evidence type="ECO:0000313" key="2">
    <source>
        <dbReference type="EMBL" id="KAG0328199.1"/>
    </source>
</evidence>
<gene>
    <name evidence="2" type="ORF">BGZ99_005865</name>
</gene>
<dbReference type="Pfam" id="PF00753">
    <property type="entry name" value="Lactamase_B"/>
    <property type="match status" value="1"/>
</dbReference>
<evidence type="ECO:0000259" key="1">
    <source>
        <dbReference type="SMART" id="SM00849"/>
    </source>
</evidence>
<dbReference type="OrthoDB" id="515692at2759"/>
<name>A0A9P6RV09_9FUNG</name>
<dbReference type="Proteomes" id="UP000738325">
    <property type="component" value="Unassembled WGS sequence"/>
</dbReference>
<dbReference type="Gene3D" id="3.60.15.10">
    <property type="entry name" value="Ribonuclease Z/Hydroxyacylglutathione hydrolase-like"/>
    <property type="match status" value="1"/>
</dbReference>
<dbReference type="SUPFAM" id="SSF56281">
    <property type="entry name" value="Metallo-hydrolase/oxidoreductase"/>
    <property type="match status" value="1"/>
</dbReference>
<protein>
    <recommendedName>
        <fullName evidence="1">Metallo-beta-lactamase domain-containing protein</fullName>
    </recommendedName>
</protein>
<evidence type="ECO:0000313" key="3">
    <source>
        <dbReference type="Proteomes" id="UP000738325"/>
    </source>
</evidence>
<dbReference type="InterPro" id="IPR036866">
    <property type="entry name" value="RibonucZ/Hydroxyglut_hydro"/>
</dbReference>
<accession>A0A9P6RV09</accession>
<reference evidence="2" key="1">
    <citation type="journal article" date="2020" name="Fungal Divers.">
        <title>Resolving the Mortierellaceae phylogeny through synthesis of multi-gene phylogenetics and phylogenomics.</title>
        <authorList>
            <person name="Vandepol N."/>
            <person name="Liber J."/>
            <person name="Desiro A."/>
            <person name="Na H."/>
            <person name="Kennedy M."/>
            <person name="Barry K."/>
            <person name="Grigoriev I.V."/>
            <person name="Miller A.N."/>
            <person name="O'Donnell K."/>
            <person name="Stajich J.E."/>
            <person name="Bonito G."/>
        </authorList>
    </citation>
    <scope>NUCLEOTIDE SEQUENCE</scope>
    <source>
        <strain evidence="2">REB-010B</strain>
    </source>
</reference>
<dbReference type="InterPro" id="IPR001279">
    <property type="entry name" value="Metallo-B-lactamas"/>
</dbReference>
<dbReference type="SMART" id="SM00849">
    <property type="entry name" value="Lactamase_B"/>
    <property type="match status" value="1"/>
</dbReference>
<comment type="caution">
    <text evidence="2">The sequence shown here is derived from an EMBL/GenBank/DDBJ whole genome shotgun (WGS) entry which is preliminary data.</text>
</comment>
<feature type="domain" description="Metallo-beta-lactamase" evidence="1">
    <location>
        <begin position="33"/>
        <end position="250"/>
    </location>
</feature>
<sequence length="271" mass="30373">MFDLPDLERFVELRPGLFRCTIIWPVAIGVQVPVATFLIRGDSLDQGADPAHDWILIDSGAPMQVERLLAAIDAVLTHEKDTLRYVCITHGHIDHTGAVPALLEKYPQSKVVIHKEEKPYVCDGRSFRSVTSDTWTFTLLKHFSHEAEVQFPPDRTVTLCEGDEWEFEHVLKFVETPGHTPGSASYIHIPTRSIMVGDAVMNIAANPMWSKIPCISGPLAMSTCHWGNAMKAIDKILTFRDKVDTVFPAHDYSADGVHIDKVHEFHKPSNL</sequence>